<dbReference type="GO" id="GO:0030620">
    <property type="term" value="F:U2 snRNA binding"/>
    <property type="evidence" value="ECO:0007669"/>
    <property type="project" value="TreeGrafter"/>
</dbReference>
<protein>
    <submittedName>
        <fullName evidence="3">PROCN-domain-containing protein</fullName>
    </submittedName>
</protein>
<dbReference type="Proteomes" id="UP000799118">
    <property type="component" value="Unassembled WGS sequence"/>
</dbReference>
<dbReference type="PANTHER" id="PTHR11140">
    <property type="entry name" value="PRE-MRNA SPLICING FACTOR PRP8"/>
    <property type="match status" value="1"/>
</dbReference>
<accession>A0A6A4GQ43</accession>
<evidence type="ECO:0000259" key="2">
    <source>
        <dbReference type="Pfam" id="PF08083"/>
    </source>
</evidence>
<organism evidence="3 4">
    <name type="scientific">Gymnopus androsaceus JB14</name>
    <dbReference type="NCBI Taxonomy" id="1447944"/>
    <lineage>
        <taxon>Eukaryota</taxon>
        <taxon>Fungi</taxon>
        <taxon>Dikarya</taxon>
        <taxon>Basidiomycota</taxon>
        <taxon>Agaricomycotina</taxon>
        <taxon>Agaricomycetes</taxon>
        <taxon>Agaricomycetidae</taxon>
        <taxon>Agaricales</taxon>
        <taxon>Marasmiineae</taxon>
        <taxon>Omphalotaceae</taxon>
        <taxon>Gymnopus</taxon>
    </lineage>
</organism>
<evidence type="ECO:0000313" key="3">
    <source>
        <dbReference type="EMBL" id="KAE9387314.1"/>
    </source>
</evidence>
<dbReference type="InterPro" id="IPR012592">
    <property type="entry name" value="PROCN"/>
</dbReference>
<proteinExistence type="predicted"/>
<feature type="region of interest" description="Disordered" evidence="1">
    <location>
        <begin position="150"/>
        <end position="197"/>
    </location>
</feature>
<dbReference type="GO" id="GO:0030623">
    <property type="term" value="F:U5 snRNA binding"/>
    <property type="evidence" value="ECO:0007669"/>
    <property type="project" value="TreeGrafter"/>
</dbReference>
<dbReference type="GO" id="GO:0017070">
    <property type="term" value="F:U6 snRNA binding"/>
    <property type="evidence" value="ECO:0007669"/>
    <property type="project" value="TreeGrafter"/>
</dbReference>
<dbReference type="PANTHER" id="PTHR11140:SF0">
    <property type="entry name" value="PRE-MRNA-PROCESSING-SPLICING FACTOR 8"/>
    <property type="match status" value="1"/>
</dbReference>
<reference evidence="3" key="1">
    <citation type="journal article" date="2019" name="Environ. Microbiol.">
        <title>Fungal ecological strategies reflected in gene transcription - a case study of two litter decomposers.</title>
        <authorList>
            <person name="Barbi F."/>
            <person name="Kohler A."/>
            <person name="Barry K."/>
            <person name="Baskaran P."/>
            <person name="Daum C."/>
            <person name="Fauchery L."/>
            <person name="Ihrmark K."/>
            <person name="Kuo A."/>
            <person name="LaButti K."/>
            <person name="Lipzen A."/>
            <person name="Morin E."/>
            <person name="Grigoriev I.V."/>
            <person name="Henrissat B."/>
            <person name="Lindahl B."/>
            <person name="Martin F."/>
        </authorList>
    </citation>
    <scope>NUCLEOTIDE SEQUENCE</scope>
    <source>
        <strain evidence="3">JB14</strain>
    </source>
</reference>
<dbReference type="GO" id="GO:0005682">
    <property type="term" value="C:U5 snRNP"/>
    <property type="evidence" value="ECO:0007669"/>
    <property type="project" value="TreeGrafter"/>
</dbReference>
<gene>
    <name evidence="3" type="ORF">BT96DRAFT_1005219</name>
</gene>
<sequence length="260" mass="29321">MSDHQSPDFSSRHFFFLPPPPSHPVALKKSSLGGTNPPSKSTPGRENIFWITREFASDILEPWTVETPVTEEEIDGKKGVVQVAGVDVGFVRDEHARKRDTVRDVKGKEPAMWLFYTYTVDPLEKQRWIESIKNKVFVLRTIRAALGSSLPSSEMNPTASSRSHSGHGAASLSSIKSSKQSRPFSSHSRRASSPALGSGAKLRKCYVLNELRTRPEKAMTKKNLFRQLKPTEFFQTTKLDWVEVGLQVCRQEYNMLNLFI</sequence>
<feature type="compositionally biased region" description="Low complexity" evidence="1">
    <location>
        <begin position="159"/>
        <end position="186"/>
    </location>
</feature>
<feature type="compositionally biased region" description="Polar residues" evidence="1">
    <location>
        <begin position="32"/>
        <end position="44"/>
    </location>
</feature>
<feature type="domain" description="PROCN" evidence="2">
    <location>
        <begin position="198"/>
        <end position="260"/>
    </location>
</feature>
<name>A0A6A4GQ43_9AGAR</name>
<dbReference type="InterPro" id="IPR027652">
    <property type="entry name" value="PRP8"/>
</dbReference>
<keyword evidence="4" id="KW-1185">Reference proteome</keyword>
<dbReference type="GO" id="GO:0030619">
    <property type="term" value="F:U1 snRNA binding"/>
    <property type="evidence" value="ECO:0007669"/>
    <property type="project" value="TreeGrafter"/>
</dbReference>
<feature type="region of interest" description="Disordered" evidence="1">
    <location>
        <begin position="1"/>
        <end position="45"/>
    </location>
</feature>
<evidence type="ECO:0000256" key="1">
    <source>
        <dbReference type="SAM" id="MobiDB-lite"/>
    </source>
</evidence>
<dbReference type="OrthoDB" id="3265116at2759"/>
<dbReference type="AlphaFoldDB" id="A0A6A4GQ43"/>
<dbReference type="GO" id="GO:0000244">
    <property type="term" value="P:spliceosomal tri-snRNP complex assembly"/>
    <property type="evidence" value="ECO:0007669"/>
    <property type="project" value="TreeGrafter"/>
</dbReference>
<dbReference type="Pfam" id="PF08083">
    <property type="entry name" value="PROCN"/>
    <property type="match status" value="1"/>
</dbReference>
<dbReference type="GO" id="GO:0097157">
    <property type="term" value="F:pre-mRNA intronic binding"/>
    <property type="evidence" value="ECO:0007669"/>
    <property type="project" value="TreeGrafter"/>
</dbReference>
<evidence type="ECO:0000313" key="4">
    <source>
        <dbReference type="Proteomes" id="UP000799118"/>
    </source>
</evidence>
<dbReference type="EMBL" id="ML769808">
    <property type="protein sequence ID" value="KAE9387314.1"/>
    <property type="molecule type" value="Genomic_DNA"/>
</dbReference>
<dbReference type="GO" id="GO:0071013">
    <property type="term" value="C:catalytic step 2 spliceosome"/>
    <property type="evidence" value="ECO:0007669"/>
    <property type="project" value="TreeGrafter"/>
</dbReference>